<feature type="transmembrane region" description="Helical" evidence="1">
    <location>
        <begin position="625"/>
        <end position="645"/>
    </location>
</feature>
<sequence>MTTFNFKKWNTLLGWTVFAIALIVYTMTVEPTLSFWDCGEYIATAAKLEVGHPPGAPLFQMMGAFFAMFATSNSQVAFMVNMVSVVSSAFTILFLFWSVTILLKNILSRFGEFTNSSAVVVLGSAFVGALAFTFSDSFWFNATEAEVYAMASLFIALLLWLGLRWEQDMHTPRGNKWLLIISLIVGLSFGVHFMALLAIPAIGFLYFFKNYEKVTVKNFIIANVVIVAILLFIFKFLLPYTMALFGKTEIFMVNSLGMPFNSGTIFMALLIVAFFYFGLRYTRKKQLPLYNTILLCTLFILIGFSTWMMLPIRANANVVINENRPSDAAEVLAYYNREQYGEQQLFYGPMFSDIYAGLDKNNPYQDEKPNYQRDYKKGKYVIVNNYKNAKQNTDDNHKGFMPRMWSTDHAVNYMRFTEPLDFRLDPNIDYDRELMQYGINPEQMTEDEYYSYINQIRGELEKTIQQFKTAYANGDIDLEGYDQFLKSYGQYLIIEKPSFTQNMKYMFEYQFGYMYWRYFMWNFAGRQNDIQGRYDNLDGNWISGIGLIDNTHIGNQDKLSSDQKNNKGRNVYYMIPLLLGFIGLIYHAFKDVKSFYVLLVLFLFTGLALKIYLNERPFEPRERDYALVGSFFVFSMWIGFGVYAIYEAIVKYITPKIAGPVVIAVTLLGAPVLMASQNWDDHDRADRYTALAMAKAYLSSCDENAILFTIGDNDTFPLWYAQEIEGFRTDVRIVNTSLLMTDWYIDQMKRQAYESAPMPISFEHKQYVQGTRDYMLHIPERDDRWDIKTFLQFLGSDDPRVKKELNNGHKVNYYSTNKIRLDVDRKVVIENKIVAPAQYDSIVPYIDINIKGDALYKNRMIMLDILANNNWERPIYFTGGSFGDDDYLWMKDYLQLDGVVYKLVPFRTPIPEDGSPLDMGHIDTEKMYNIVMSWDWGNSESTDIYHDPETRKNSITYRTNLARLMERLIEEGKTDKAIKVIDLAMEKMPVEYFGYYTLLEPFASGYYQTGNKEKARALLSTIIKKYQEDLVFFASQKISDQNSYHYDIMKDIERYRSLLLIMKEEGDMEFYNKEKAAFNKHNEMFKRFGRKNEE</sequence>
<comment type="caution">
    <text evidence="2">The sequence shown here is derived from an EMBL/GenBank/DDBJ whole genome shotgun (WGS) entry which is preliminary data.</text>
</comment>
<evidence type="ECO:0000256" key="1">
    <source>
        <dbReference type="SAM" id="Phobius"/>
    </source>
</evidence>
<evidence type="ECO:0000313" key="3">
    <source>
        <dbReference type="Proteomes" id="UP000615760"/>
    </source>
</evidence>
<dbReference type="PANTHER" id="PTHR16214">
    <property type="entry name" value="TRANSMEMBRANE PROTEIN 260"/>
    <property type="match status" value="1"/>
</dbReference>
<accession>A0ABQ1JIH9</accession>
<keyword evidence="3" id="KW-1185">Reference proteome</keyword>
<keyword evidence="1" id="KW-1133">Transmembrane helix</keyword>
<organism evidence="2 3">
    <name type="scientific">Flavobacterium suaedae</name>
    <dbReference type="NCBI Taxonomy" id="1767027"/>
    <lineage>
        <taxon>Bacteria</taxon>
        <taxon>Pseudomonadati</taxon>
        <taxon>Bacteroidota</taxon>
        <taxon>Flavobacteriia</taxon>
        <taxon>Flavobacteriales</taxon>
        <taxon>Flavobacteriaceae</taxon>
        <taxon>Flavobacterium</taxon>
    </lineage>
</organism>
<dbReference type="PANTHER" id="PTHR16214:SF3">
    <property type="entry name" value="TRANSMEMBRANE PROTEIN 260"/>
    <property type="match status" value="1"/>
</dbReference>
<keyword evidence="1" id="KW-0472">Membrane</keyword>
<feature type="transmembrane region" description="Helical" evidence="1">
    <location>
        <begin position="571"/>
        <end position="589"/>
    </location>
</feature>
<gene>
    <name evidence="2" type="ORF">GCM10007424_07250</name>
</gene>
<feature type="transmembrane region" description="Helical" evidence="1">
    <location>
        <begin position="289"/>
        <end position="310"/>
    </location>
</feature>
<feature type="transmembrane region" description="Helical" evidence="1">
    <location>
        <begin position="219"/>
        <end position="238"/>
    </location>
</feature>
<protein>
    <submittedName>
        <fullName evidence="2">Membrane protein</fullName>
    </submittedName>
</protein>
<dbReference type="InterPro" id="IPR052724">
    <property type="entry name" value="GT117_domain-containing"/>
</dbReference>
<feature type="transmembrane region" description="Helical" evidence="1">
    <location>
        <begin position="78"/>
        <end position="103"/>
    </location>
</feature>
<dbReference type="InterPro" id="IPR021280">
    <property type="entry name" value="TMEM260-like"/>
</dbReference>
<dbReference type="RefSeq" id="WP_188619889.1">
    <property type="nucleotide sequence ID" value="NZ_BMJE01000002.1"/>
</dbReference>
<proteinExistence type="predicted"/>
<reference evidence="3" key="1">
    <citation type="journal article" date="2019" name="Int. J. Syst. Evol. Microbiol.">
        <title>The Global Catalogue of Microorganisms (GCM) 10K type strain sequencing project: providing services to taxonomists for standard genome sequencing and annotation.</title>
        <authorList>
            <consortium name="The Broad Institute Genomics Platform"/>
            <consortium name="The Broad Institute Genome Sequencing Center for Infectious Disease"/>
            <person name="Wu L."/>
            <person name="Ma J."/>
        </authorList>
    </citation>
    <scope>NUCLEOTIDE SEQUENCE [LARGE SCALE GENOMIC DNA]</scope>
    <source>
        <strain evidence="3">CGMCC 1.15461</strain>
    </source>
</reference>
<evidence type="ECO:0000313" key="2">
    <source>
        <dbReference type="EMBL" id="GGB69821.1"/>
    </source>
</evidence>
<feature type="transmembrane region" description="Helical" evidence="1">
    <location>
        <begin position="595"/>
        <end position="613"/>
    </location>
</feature>
<dbReference type="Proteomes" id="UP000615760">
    <property type="component" value="Unassembled WGS sequence"/>
</dbReference>
<name>A0ABQ1JIH9_9FLAO</name>
<dbReference type="EMBL" id="BMJE01000002">
    <property type="protein sequence ID" value="GGB69821.1"/>
    <property type="molecule type" value="Genomic_DNA"/>
</dbReference>
<feature type="transmembrane region" description="Helical" evidence="1">
    <location>
        <begin position="177"/>
        <end position="207"/>
    </location>
</feature>
<feature type="transmembrane region" description="Helical" evidence="1">
    <location>
        <begin position="657"/>
        <end position="675"/>
    </location>
</feature>
<feature type="transmembrane region" description="Helical" evidence="1">
    <location>
        <begin position="12"/>
        <end position="29"/>
    </location>
</feature>
<dbReference type="Pfam" id="PF11028">
    <property type="entry name" value="TMEM260-like"/>
    <property type="match status" value="1"/>
</dbReference>
<feature type="transmembrane region" description="Helical" evidence="1">
    <location>
        <begin position="250"/>
        <end position="277"/>
    </location>
</feature>
<feature type="transmembrane region" description="Helical" evidence="1">
    <location>
        <begin position="115"/>
        <end position="135"/>
    </location>
</feature>
<feature type="transmembrane region" description="Helical" evidence="1">
    <location>
        <begin position="147"/>
        <end position="165"/>
    </location>
</feature>
<keyword evidence="1" id="KW-0812">Transmembrane</keyword>